<feature type="region of interest" description="Disordered" evidence="1">
    <location>
        <begin position="1"/>
        <end position="23"/>
    </location>
</feature>
<dbReference type="InterPro" id="IPR012337">
    <property type="entry name" value="RNaseH-like_sf"/>
</dbReference>
<organism evidence="3 4">
    <name type="scientific">Ignelater luminosus</name>
    <name type="common">Cucubano</name>
    <name type="synonym">Pyrophorus luminosus</name>
    <dbReference type="NCBI Taxonomy" id="2038154"/>
    <lineage>
        <taxon>Eukaryota</taxon>
        <taxon>Metazoa</taxon>
        <taxon>Ecdysozoa</taxon>
        <taxon>Arthropoda</taxon>
        <taxon>Hexapoda</taxon>
        <taxon>Insecta</taxon>
        <taxon>Pterygota</taxon>
        <taxon>Neoptera</taxon>
        <taxon>Endopterygota</taxon>
        <taxon>Coleoptera</taxon>
        <taxon>Polyphaga</taxon>
        <taxon>Elateriformia</taxon>
        <taxon>Elateroidea</taxon>
        <taxon>Elateridae</taxon>
        <taxon>Agrypninae</taxon>
        <taxon>Pyrophorini</taxon>
        <taxon>Ignelater</taxon>
    </lineage>
</organism>
<evidence type="ECO:0000313" key="3">
    <source>
        <dbReference type="EMBL" id="KAF2891579.1"/>
    </source>
</evidence>
<evidence type="ECO:0000256" key="1">
    <source>
        <dbReference type="SAM" id="MobiDB-lite"/>
    </source>
</evidence>
<dbReference type="AlphaFoldDB" id="A0A8K0CQ71"/>
<proteinExistence type="predicted"/>
<dbReference type="Proteomes" id="UP000801492">
    <property type="component" value="Unassembled WGS sequence"/>
</dbReference>
<dbReference type="EMBL" id="VTPC01027837">
    <property type="protein sequence ID" value="KAF2891579.1"/>
    <property type="molecule type" value="Genomic_DNA"/>
</dbReference>
<feature type="compositionally biased region" description="Basic and acidic residues" evidence="1">
    <location>
        <begin position="1"/>
        <end position="14"/>
    </location>
</feature>
<dbReference type="GO" id="GO:0046983">
    <property type="term" value="F:protein dimerization activity"/>
    <property type="evidence" value="ECO:0007669"/>
    <property type="project" value="InterPro"/>
</dbReference>
<protein>
    <recommendedName>
        <fullName evidence="2">HAT C-terminal dimerisation domain-containing protein</fullName>
    </recommendedName>
</protein>
<dbReference type="SUPFAM" id="SSF53098">
    <property type="entry name" value="Ribonuclease H-like"/>
    <property type="match status" value="1"/>
</dbReference>
<dbReference type="OrthoDB" id="6705107at2759"/>
<name>A0A8K0CQ71_IGNLU</name>
<reference evidence="3" key="1">
    <citation type="submission" date="2019-08" db="EMBL/GenBank/DDBJ databases">
        <title>The genome of the North American firefly Photinus pyralis.</title>
        <authorList>
            <consortium name="Photinus pyralis genome working group"/>
            <person name="Fallon T.R."/>
            <person name="Sander Lower S.E."/>
            <person name="Weng J.-K."/>
        </authorList>
    </citation>
    <scope>NUCLEOTIDE SEQUENCE</scope>
    <source>
        <strain evidence="3">TRF0915ILg1</strain>
        <tissue evidence="3">Whole body</tissue>
    </source>
</reference>
<gene>
    <name evidence="3" type="ORF">ILUMI_14594</name>
</gene>
<dbReference type="InterPro" id="IPR008906">
    <property type="entry name" value="HATC_C_dom"/>
</dbReference>
<feature type="domain" description="HAT C-terminal dimerisation" evidence="2">
    <location>
        <begin position="69"/>
        <end position="127"/>
    </location>
</feature>
<sequence length="152" mass="17440">MLRKFDSDSEKSELPIDITPPTPTSAMTLLNRRSIEAQDILLSSDDDVDETSTSDKNVFDKFLILKGLLNEYNRKKRIPISDDPLLWWKMNTKFQPLNSIARQYLSCPPCSVASEQLFSGAGLIYDPIWYIALDDNRRNLQDFASESEDVKF</sequence>
<accession>A0A8K0CQ71</accession>
<comment type="caution">
    <text evidence="3">The sequence shown here is derived from an EMBL/GenBank/DDBJ whole genome shotgun (WGS) entry which is preliminary data.</text>
</comment>
<evidence type="ECO:0000313" key="4">
    <source>
        <dbReference type="Proteomes" id="UP000801492"/>
    </source>
</evidence>
<dbReference type="Pfam" id="PF05699">
    <property type="entry name" value="Dimer_Tnp_hAT"/>
    <property type="match status" value="1"/>
</dbReference>
<keyword evidence="4" id="KW-1185">Reference proteome</keyword>
<evidence type="ECO:0000259" key="2">
    <source>
        <dbReference type="Pfam" id="PF05699"/>
    </source>
</evidence>